<evidence type="ECO:0000256" key="1">
    <source>
        <dbReference type="SAM" id="SignalP"/>
    </source>
</evidence>
<dbReference type="AlphaFoldDB" id="A0A8X6X065"/>
<feature type="non-terminal residue" evidence="2">
    <location>
        <position position="1"/>
    </location>
</feature>
<keyword evidence="1" id="KW-0732">Signal</keyword>
<protein>
    <submittedName>
        <fullName evidence="2">Uncharacterized protein</fullName>
    </submittedName>
</protein>
<keyword evidence="3" id="KW-1185">Reference proteome</keyword>
<feature type="signal peptide" evidence="1">
    <location>
        <begin position="1"/>
        <end position="17"/>
    </location>
</feature>
<name>A0A8X6X065_9ARAC</name>
<gene>
    <name evidence="2" type="primary">NCL1_31260</name>
    <name evidence="2" type="ORF">TNIN_204751</name>
</gene>
<evidence type="ECO:0000313" key="3">
    <source>
        <dbReference type="Proteomes" id="UP000886998"/>
    </source>
</evidence>
<comment type="caution">
    <text evidence="2">The sequence shown here is derived from an EMBL/GenBank/DDBJ whole genome shotgun (WGS) entry which is preliminary data.</text>
</comment>
<dbReference type="EMBL" id="BMAV01003937">
    <property type="protein sequence ID" value="GFY43915.1"/>
    <property type="molecule type" value="Genomic_DNA"/>
</dbReference>
<sequence>IIHSFQWFVLILATVQAQYDYYSDEQNAEEYEEPIDPEYAKEFICTQAKDPLINCLKVMSFEVLHKNKIKECNEEVGFTGDTVEEVFEQACRPETPIETVKGYPQDYWDKLREEVS</sequence>
<dbReference type="OrthoDB" id="10319326at2759"/>
<dbReference type="Proteomes" id="UP000886998">
    <property type="component" value="Unassembled WGS sequence"/>
</dbReference>
<accession>A0A8X6X065</accession>
<feature type="chain" id="PRO_5036481101" evidence="1">
    <location>
        <begin position="18"/>
        <end position="116"/>
    </location>
</feature>
<proteinExistence type="predicted"/>
<organism evidence="2 3">
    <name type="scientific">Trichonephila inaurata madagascariensis</name>
    <dbReference type="NCBI Taxonomy" id="2747483"/>
    <lineage>
        <taxon>Eukaryota</taxon>
        <taxon>Metazoa</taxon>
        <taxon>Ecdysozoa</taxon>
        <taxon>Arthropoda</taxon>
        <taxon>Chelicerata</taxon>
        <taxon>Arachnida</taxon>
        <taxon>Araneae</taxon>
        <taxon>Araneomorphae</taxon>
        <taxon>Entelegynae</taxon>
        <taxon>Araneoidea</taxon>
        <taxon>Nephilidae</taxon>
        <taxon>Trichonephila</taxon>
        <taxon>Trichonephila inaurata</taxon>
    </lineage>
</organism>
<evidence type="ECO:0000313" key="2">
    <source>
        <dbReference type="EMBL" id="GFY43915.1"/>
    </source>
</evidence>
<reference evidence="2" key="1">
    <citation type="submission" date="2020-08" db="EMBL/GenBank/DDBJ databases">
        <title>Multicomponent nature underlies the extraordinary mechanical properties of spider dragline silk.</title>
        <authorList>
            <person name="Kono N."/>
            <person name="Nakamura H."/>
            <person name="Mori M."/>
            <person name="Yoshida Y."/>
            <person name="Ohtoshi R."/>
            <person name="Malay A.D."/>
            <person name="Moran D.A.P."/>
            <person name="Tomita M."/>
            <person name="Numata K."/>
            <person name="Arakawa K."/>
        </authorList>
    </citation>
    <scope>NUCLEOTIDE SEQUENCE</scope>
</reference>